<dbReference type="NCBIfam" id="TIGR00369">
    <property type="entry name" value="unchar_dom_1"/>
    <property type="match status" value="1"/>
</dbReference>
<dbReference type="SUPFAM" id="SSF54637">
    <property type="entry name" value="Thioesterase/thiol ester dehydrase-isomerase"/>
    <property type="match status" value="1"/>
</dbReference>
<keyword evidence="4" id="KW-1185">Reference proteome</keyword>
<dbReference type="Pfam" id="PF03061">
    <property type="entry name" value="4HBT"/>
    <property type="match status" value="1"/>
</dbReference>
<dbReference type="EMBL" id="BMZH01000003">
    <property type="protein sequence ID" value="GHA88408.1"/>
    <property type="molecule type" value="Genomic_DNA"/>
</dbReference>
<evidence type="ECO:0000313" key="4">
    <source>
        <dbReference type="Proteomes" id="UP000634004"/>
    </source>
</evidence>
<proteinExistence type="predicted"/>
<dbReference type="GO" id="GO:0005829">
    <property type="term" value="C:cytosol"/>
    <property type="evidence" value="ECO:0007669"/>
    <property type="project" value="TreeGrafter"/>
</dbReference>
<dbReference type="GO" id="GO:0061522">
    <property type="term" value="F:1,4-dihydroxy-2-naphthoyl-CoA thioesterase activity"/>
    <property type="evidence" value="ECO:0007669"/>
    <property type="project" value="TreeGrafter"/>
</dbReference>
<name>A0A8J3CNG9_9PROT</name>
<comment type="caution">
    <text evidence="3">The sequence shown here is derived from an EMBL/GenBank/DDBJ whole genome shotgun (WGS) entry which is preliminary data.</text>
</comment>
<reference evidence="3" key="2">
    <citation type="submission" date="2020-09" db="EMBL/GenBank/DDBJ databases">
        <authorList>
            <person name="Sun Q."/>
            <person name="Kim S."/>
        </authorList>
    </citation>
    <scope>NUCLEOTIDE SEQUENCE</scope>
    <source>
        <strain evidence="3">KCTC 32513</strain>
    </source>
</reference>
<dbReference type="RefSeq" id="WP_233353990.1">
    <property type="nucleotide sequence ID" value="NZ_BMZH01000003.1"/>
</dbReference>
<organism evidence="3 4">
    <name type="scientific">Algimonas arctica</name>
    <dbReference type="NCBI Taxonomy" id="1479486"/>
    <lineage>
        <taxon>Bacteria</taxon>
        <taxon>Pseudomonadati</taxon>
        <taxon>Pseudomonadota</taxon>
        <taxon>Alphaproteobacteria</taxon>
        <taxon>Maricaulales</taxon>
        <taxon>Robiginitomaculaceae</taxon>
        <taxon>Algimonas</taxon>
    </lineage>
</organism>
<dbReference type="InterPro" id="IPR029069">
    <property type="entry name" value="HotDog_dom_sf"/>
</dbReference>
<evidence type="ECO:0000256" key="1">
    <source>
        <dbReference type="ARBA" id="ARBA00022801"/>
    </source>
</evidence>
<dbReference type="PANTHER" id="PTHR43240:SF7">
    <property type="entry name" value="BLR7284 PROTEIN"/>
    <property type="match status" value="1"/>
</dbReference>
<evidence type="ECO:0000313" key="3">
    <source>
        <dbReference type="EMBL" id="GHA88408.1"/>
    </source>
</evidence>
<dbReference type="Proteomes" id="UP000634004">
    <property type="component" value="Unassembled WGS sequence"/>
</dbReference>
<dbReference type="AlphaFoldDB" id="A0A8J3CNG9"/>
<sequence>MDMNERLKLFWEVGASMVNGTPHARELGIQFVAIGDSQATLALPYSEPLVGDIQTGVVHGGAVTTLLDQACGLAAFTGFDTLGGLATLSLRIDYQRAAKPGQTIIGMAECYKTTKHVAFLRAVAHDGDETDPVATAQATFMSTGPRVSFEDALKARMEKAEKQTQTKTRSSS</sequence>
<dbReference type="PANTHER" id="PTHR43240">
    <property type="entry name" value="1,4-DIHYDROXY-2-NAPHTHOYL-COA THIOESTERASE 1"/>
    <property type="match status" value="1"/>
</dbReference>
<protein>
    <submittedName>
        <fullName evidence="3">PaaI-family thioesterase</fullName>
    </submittedName>
</protein>
<keyword evidence="1" id="KW-0378">Hydrolase</keyword>
<feature type="domain" description="Thioesterase" evidence="2">
    <location>
        <begin position="56"/>
        <end position="130"/>
    </location>
</feature>
<accession>A0A8J3CNG9</accession>
<evidence type="ECO:0000259" key="2">
    <source>
        <dbReference type="Pfam" id="PF03061"/>
    </source>
</evidence>
<reference evidence="3" key="1">
    <citation type="journal article" date="2014" name="Int. J. Syst. Evol. Microbiol.">
        <title>Complete genome sequence of Corynebacterium casei LMG S-19264T (=DSM 44701T), isolated from a smear-ripened cheese.</title>
        <authorList>
            <consortium name="US DOE Joint Genome Institute (JGI-PGF)"/>
            <person name="Walter F."/>
            <person name="Albersmeier A."/>
            <person name="Kalinowski J."/>
            <person name="Ruckert C."/>
        </authorList>
    </citation>
    <scope>NUCLEOTIDE SEQUENCE</scope>
    <source>
        <strain evidence="3">KCTC 32513</strain>
    </source>
</reference>
<gene>
    <name evidence="3" type="ORF">GCM10009069_09200</name>
</gene>
<dbReference type="CDD" id="cd03443">
    <property type="entry name" value="PaaI_thioesterase"/>
    <property type="match status" value="1"/>
</dbReference>
<dbReference type="InterPro" id="IPR006683">
    <property type="entry name" value="Thioestr_dom"/>
</dbReference>
<dbReference type="Gene3D" id="3.10.129.10">
    <property type="entry name" value="Hotdog Thioesterase"/>
    <property type="match status" value="1"/>
</dbReference>
<dbReference type="InterPro" id="IPR003736">
    <property type="entry name" value="PAAI_dom"/>
</dbReference>